<keyword evidence="2" id="KW-1185">Reference proteome</keyword>
<name>M2Y7L4_9PROT</name>
<proteinExistence type="predicted"/>
<organism evidence="1 2">
    <name type="scientific">Paramagnetospirillum caucaseum</name>
    <dbReference type="NCBI Taxonomy" id="1244869"/>
    <lineage>
        <taxon>Bacteria</taxon>
        <taxon>Pseudomonadati</taxon>
        <taxon>Pseudomonadota</taxon>
        <taxon>Alphaproteobacteria</taxon>
        <taxon>Rhodospirillales</taxon>
        <taxon>Magnetospirillaceae</taxon>
        <taxon>Paramagnetospirillum</taxon>
    </lineage>
</organism>
<dbReference type="PATRIC" id="fig|1244869.3.peg.3076"/>
<comment type="caution">
    <text evidence="1">The sequence shown here is derived from an EMBL/GenBank/DDBJ whole genome shotgun (WGS) entry which is preliminary data.</text>
</comment>
<protein>
    <submittedName>
        <fullName evidence="1">Uncharacterized protein</fullName>
    </submittedName>
</protein>
<dbReference type="Proteomes" id="UP000011744">
    <property type="component" value="Unassembled WGS sequence"/>
</dbReference>
<dbReference type="AlphaFoldDB" id="M2Y7L4"/>
<evidence type="ECO:0000313" key="1">
    <source>
        <dbReference type="EMBL" id="EME69041.1"/>
    </source>
</evidence>
<dbReference type="eggNOG" id="ENOG5032T53">
    <property type="taxonomic scope" value="Bacteria"/>
</dbReference>
<accession>M2Y7L4</accession>
<sequence length="131" mass="13355">MRAAGRNAEVAAALAGWDGVLAAEGKPAAGSVVLRYDPAGIAPSEIEARIRALFAEAEAEAEEAAADVAAPSGDGLSLWSLNRPAKIGMLASLTGTLLALAVGKKLHAAFGAAHVAFLLVHLANHRKKILQ</sequence>
<dbReference type="STRING" id="1244869.H261_15310"/>
<reference evidence="1 2" key="1">
    <citation type="journal article" date="2014" name="Genome Announc.">
        <title>Draft Genome Sequence of Magnetospirillum sp. Strain SO-1, a Freshwater Magnetotactic Bacterium Isolated from the Ol'khovka River, Russia.</title>
        <authorList>
            <person name="Grouzdev D.S."/>
            <person name="Dziuba M.V."/>
            <person name="Sukhacheva M.S."/>
            <person name="Mardanov A.V."/>
            <person name="Beletskiy A.V."/>
            <person name="Kuznetsov B.B."/>
            <person name="Skryabin K.G."/>
        </authorList>
    </citation>
    <scope>NUCLEOTIDE SEQUENCE [LARGE SCALE GENOMIC DNA]</scope>
    <source>
        <strain evidence="1 2">SO-1</strain>
    </source>
</reference>
<dbReference type="EMBL" id="AONQ01000044">
    <property type="protein sequence ID" value="EME69041.1"/>
    <property type="molecule type" value="Genomic_DNA"/>
</dbReference>
<evidence type="ECO:0000313" key="2">
    <source>
        <dbReference type="Proteomes" id="UP000011744"/>
    </source>
</evidence>
<gene>
    <name evidence="1" type="ORF">H261_15310</name>
</gene>
<dbReference type="Gene3D" id="3.30.70.100">
    <property type="match status" value="1"/>
</dbReference>